<sequence length="241" mass="26212">MLLALLNRKGRSEGRQFRALCSGKRRSISVMCALHSHGGIDIGVAFSLLWESITTNCAPVPCKGHGRTSVRRMPFASLSLSASRGMSYGATRLARSRPAPCIQIRDAGCGLEFEVVPRRPRQERELKRQKGVRYVFGLRSSLPTCSDGTYSTRKFSRTHLIPSIHLHVWIGSTLGSVAAVAFLDGSDVGRHASGEVWEDVRDSGISTGIACGEKAGESRTRVGKENGRAGEVGERACRMRV</sequence>
<dbReference type="AlphaFoldDB" id="A0A8K0SKV7"/>
<gene>
    <name evidence="1" type="ORF">B0I35DRAFT_437074</name>
</gene>
<proteinExistence type="predicted"/>
<evidence type="ECO:0000313" key="2">
    <source>
        <dbReference type="Proteomes" id="UP000813444"/>
    </source>
</evidence>
<evidence type="ECO:0000313" key="1">
    <source>
        <dbReference type="EMBL" id="KAH7312461.1"/>
    </source>
</evidence>
<organism evidence="1 2">
    <name type="scientific">Stachybotrys elegans</name>
    <dbReference type="NCBI Taxonomy" id="80388"/>
    <lineage>
        <taxon>Eukaryota</taxon>
        <taxon>Fungi</taxon>
        <taxon>Dikarya</taxon>
        <taxon>Ascomycota</taxon>
        <taxon>Pezizomycotina</taxon>
        <taxon>Sordariomycetes</taxon>
        <taxon>Hypocreomycetidae</taxon>
        <taxon>Hypocreales</taxon>
        <taxon>Stachybotryaceae</taxon>
        <taxon>Stachybotrys</taxon>
    </lineage>
</organism>
<dbReference type="Proteomes" id="UP000813444">
    <property type="component" value="Unassembled WGS sequence"/>
</dbReference>
<accession>A0A8K0SKV7</accession>
<keyword evidence="2" id="KW-1185">Reference proteome</keyword>
<dbReference type="EMBL" id="JAGPNK010000010">
    <property type="protein sequence ID" value="KAH7312461.1"/>
    <property type="molecule type" value="Genomic_DNA"/>
</dbReference>
<comment type="caution">
    <text evidence="1">The sequence shown here is derived from an EMBL/GenBank/DDBJ whole genome shotgun (WGS) entry which is preliminary data.</text>
</comment>
<name>A0A8K0SKV7_9HYPO</name>
<reference evidence="1" key="1">
    <citation type="journal article" date="2021" name="Nat. Commun.">
        <title>Genetic determinants of endophytism in the Arabidopsis root mycobiome.</title>
        <authorList>
            <person name="Mesny F."/>
            <person name="Miyauchi S."/>
            <person name="Thiergart T."/>
            <person name="Pickel B."/>
            <person name="Atanasova L."/>
            <person name="Karlsson M."/>
            <person name="Huettel B."/>
            <person name="Barry K.W."/>
            <person name="Haridas S."/>
            <person name="Chen C."/>
            <person name="Bauer D."/>
            <person name="Andreopoulos W."/>
            <person name="Pangilinan J."/>
            <person name="LaButti K."/>
            <person name="Riley R."/>
            <person name="Lipzen A."/>
            <person name="Clum A."/>
            <person name="Drula E."/>
            <person name="Henrissat B."/>
            <person name="Kohler A."/>
            <person name="Grigoriev I.V."/>
            <person name="Martin F.M."/>
            <person name="Hacquard S."/>
        </authorList>
    </citation>
    <scope>NUCLEOTIDE SEQUENCE</scope>
    <source>
        <strain evidence="1">MPI-CAGE-CH-0235</strain>
    </source>
</reference>
<protein>
    <submittedName>
        <fullName evidence="1">Uncharacterized protein</fullName>
    </submittedName>
</protein>